<dbReference type="Pfam" id="PF03692">
    <property type="entry name" value="CxxCxxCC"/>
    <property type="match status" value="1"/>
</dbReference>
<evidence type="ECO:0000256" key="1">
    <source>
        <dbReference type="HAMAP-Rule" id="MF_00676"/>
    </source>
</evidence>
<dbReference type="HAMAP" id="MF_00676">
    <property type="entry name" value="UPF0260"/>
    <property type="match status" value="1"/>
</dbReference>
<organism evidence="3 4">
    <name type="scientific">Roseibium hamelinense</name>
    <dbReference type="NCBI Taxonomy" id="150831"/>
    <lineage>
        <taxon>Bacteria</taxon>
        <taxon>Pseudomonadati</taxon>
        <taxon>Pseudomonadota</taxon>
        <taxon>Alphaproteobacteria</taxon>
        <taxon>Hyphomicrobiales</taxon>
        <taxon>Stappiaceae</taxon>
        <taxon>Roseibium</taxon>
    </lineage>
</organism>
<dbReference type="NCBIfam" id="NF003507">
    <property type="entry name" value="PRK05170.2-5"/>
    <property type="match status" value="1"/>
</dbReference>
<keyword evidence="4" id="KW-1185">Reference proteome</keyword>
<dbReference type="PANTHER" id="PTHR37421">
    <property type="entry name" value="UPF0260 PROTEIN YCGN"/>
    <property type="match status" value="1"/>
</dbReference>
<reference evidence="3 4" key="1">
    <citation type="submission" date="2019-07" db="EMBL/GenBank/DDBJ databases">
        <title>Genomic Encyclopedia of Archaeal and Bacterial Type Strains, Phase II (KMG-II): from individual species to whole genera.</title>
        <authorList>
            <person name="Goeker M."/>
        </authorList>
    </citation>
    <scope>NUCLEOTIDE SEQUENCE [LARGE SCALE GENOMIC DNA]</scope>
    <source>
        <strain evidence="3 4">ATCC BAA-252</strain>
    </source>
</reference>
<dbReference type="EMBL" id="VLLF01000001">
    <property type="protein sequence ID" value="TWI93260.1"/>
    <property type="molecule type" value="Genomic_DNA"/>
</dbReference>
<protein>
    <recommendedName>
        <fullName evidence="1">UPF0260 protein JM93_00815</fullName>
    </recommendedName>
</protein>
<proteinExistence type="inferred from homology"/>
<feature type="region of interest" description="Disordered" evidence="2">
    <location>
        <begin position="1"/>
        <end position="29"/>
    </location>
</feature>
<feature type="compositionally biased region" description="Polar residues" evidence="2">
    <location>
        <begin position="14"/>
        <end position="24"/>
    </location>
</feature>
<evidence type="ECO:0000313" key="3">
    <source>
        <dbReference type="EMBL" id="TWI93260.1"/>
    </source>
</evidence>
<dbReference type="AlphaFoldDB" id="A0A562TK36"/>
<dbReference type="Proteomes" id="UP000320593">
    <property type="component" value="Unassembled WGS sequence"/>
</dbReference>
<dbReference type="PANTHER" id="PTHR37421:SF1">
    <property type="entry name" value="UPF0260 PROTEIN YCGN"/>
    <property type="match status" value="1"/>
</dbReference>
<dbReference type="InterPro" id="IPR005358">
    <property type="entry name" value="Puta_zinc/iron-chelating_dom"/>
</dbReference>
<evidence type="ECO:0000313" key="4">
    <source>
        <dbReference type="Proteomes" id="UP000320593"/>
    </source>
</evidence>
<gene>
    <name evidence="3" type="ORF">JM93_00815</name>
</gene>
<sequence>MLPGAVTSELMPTEGQTPLSSKASPSDPRPFWQRKSLAEMTGAEWESLCDGCARCCLNKLEDWDTGVVVWTDVACTLLDGETCRCTDYENRAATVPDCIQLTPEEVPKLGWLPPTCAYRLIEEGADLYWWHPLVSGDPQTVHQAGVSVTRRTVSEDGMDLEDYEDHVVSWPAEVPPQAR</sequence>
<comment type="similarity">
    <text evidence="1">Belongs to the UPF0260 family.</text>
</comment>
<dbReference type="NCBIfam" id="NF003501">
    <property type="entry name" value="PRK05170.1-5"/>
    <property type="match status" value="1"/>
</dbReference>
<accession>A0A562TK36</accession>
<name>A0A562TK36_9HYPH</name>
<comment type="caution">
    <text evidence="3">The sequence shown here is derived from an EMBL/GenBank/DDBJ whole genome shotgun (WGS) entry which is preliminary data.</text>
</comment>
<dbReference type="InterPro" id="IPR008228">
    <property type="entry name" value="UCP006173"/>
</dbReference>
<evidence type="ECO:0000256" key="2">
    <source>
        <dbReference type="SAM" id="MobiDB-lite"/>
    </source>
</evidence>